<name>A0A0N0V5T3_FUSLA</name>
<dbReference type="PANTHER" id="PTHR13707:SF58">
    <property type="entry name" value="SUCCINYL-COA:3-KETOACID-COENZYME A TRANSFERASE"/>
    <property type="match status" value="1"/>
</dbReference>
<dbReference type="InterPro" id="IPR012792">
    <property type="entry name" value="3-oxoacid_CoA-transf_A"/>
</dbReference>
<dbReference type="Gene3D" id="3.40.1080.10">
    <property type="entry name" value="Glutaconate Coenzyme A-transferase"/>
    <property type="match status" value="2"/>
</dbReference>
<gene>
    <name evidence="3" type="ORF">FLAG1_08376</name>
</gene>
<dbReference type="InterPro" id="IPR000383">
    <property type="entry name" value="Xaa-Pro-like_dom"/>
</dbReference>
<proteinExistence type="predicted"/>
<sequence length="1041" mass="114762">MHRTLLRSPVWQQSYGASRTFSATARRQAINKICPSADQAIAKVKSGDTILVGGFGFSGVPATLINSIRDRKDLGDFTVVSNNAGMPGVGLGQWLETGQIRKMVASYVGENKLLESQYLTGKLELELIPQGTMAEKCAAGAAGVPAFYTPAAYGTIGELPVLYNSDKSVAVMSKPRETRKFNGKNYVMEESLFGDVAFVRVNKADRLGNCTFRKAQNNFNEAMGKNAKLTIVEADEIVEVGEIPPENVHLSGIYVDKVILSTEPKQIEKLTFAKSAQEVVKSASGSDQRGKRERIIKRAAQELKDGMYVNLGIGLPLATPALVPEGVEVILQSENGILGMGRYPEKGQEDPDLINPGKETVTLQDGASIFGSHESFGMIRAGKIDITMLGALQVSANGDLANFMLPGKVKGIGGAMDLVANPEKTKVIVTMPIKRNNHSVNAAAMPYTVGGVKVLQRDSPSPALPHAQYPGLKPETVVLPRGHRKDPSRKAFRADTILERDIQVVTRNGHILRADVYRPAGTGSKEQVPILLAWSPYGKSGTGAFTLDIVPKRVGVTLAQTSGYESFEALDPAEWTARGYAIANINPKGSFDSEGDLVWHSTEGGRNGYDVIECLAKLPWCSGKIALAGNSWLAMVQWFIAAEMPPHLTCIAPLEGSSDIYRESLCRGGVPNKAFWGYLQKCLFGLNRAEDIVSMLDKYPLQNPYWADKRADMSKINIPAYVLASYSTALHTVGSFRGFEEIPHDNKWLRVHSTQEWYDLYSDECVADLQLFFDRYLKDKQNGWEKTPRVRLSTLAFNKDPEINHHFADWPLPETNYTTLYLSDDNRLVNAPSPKGAALSYQSDVPDMQVDAQVEELSFEYTFKERTYLIGYPRAVLYMSTEESNDMDVFVSLRKADSKGNVLRNINIPLKDLGMEANEVPLVNSLVYIGPSGILRASHRKIDTAKSKPYWPFHPHDEKELLEPGQIVKLDIGLWPAGIVFEAGEKLMLRVAGHHMVLAEFEPLRGAFQADNKGRHNVHVGPQYQSHVILPFANYNVVSRK</sequence>
<dbReference type="InterPro" id="IPR029058">
    <property type="entry name" value="AB_hydrolase_fold"/>
</dbReference>
<keyword evidence="1" id="KW-0378">Hydrolase</keyword>
<dbReference type="SMART" id="SM00939">
    <property type="entry name" value="PepX_C"/>
    <property type="match status" value="1"/>
</dbReference>
<dbReference type="NCBIfam" id="TIGR00976">
    <property type="entry name" value="CocE_NonD"/>
    <property type="match status" value="1"/>
</dbReference>
<dbReference type="EMBL" id="JXCE01000246">
    <property type="protein sequence ID" value="KPA38777.1"/>
    <property type="molecule type" value="Genomic_DNA"/>
</dbReference>
<dbReference type="GO" id="GO:0008260">
    <property type="term" value="F:succinyl-CoA:3-oxo-acid CoA-transferase activity"/>
    <property type="evidence" value="ECO:0007669"/>
    <property type="project" value="TreeGrafter"/>
</dbReference>
<protein>
    <submittedName>
        <fullName evidence="3">Cocaine esterase</fullName>
    </submittedName>
</protein>
<dbReference type="InterPro" id="IPR004164">
    <property type="entry name" value="CoA_transf_AS"/>
</dbReference>
<dbReference type="Gene3D" id="1.10.3020.20">
    <property type="match status" value="1"/>
</dbReference>
<dbReference type="NCBIfam" id="TIGR02429">
    <property type="entry name" value="pcaI_scoA_fam"/>
    <property type="match status" value="1"/>
</dbReference>
<dbReference type="SUPFAM" id="SSF100950">
    <property type="entry name" value="NagB/RpiA/CoA transferase-like"/>
    <property type="match status" value="2"/>
</dbReference>
<dbReference type="Pfam" id="PF08530">
    <property type="entry name" value="PepX_C"/>
    <property type="match status" value="1"/>
</dbReference>
<reference evidence="3 4" key="1">
    <citation type="submission" date="2015-04" db="EMBL/GenBank/DDBJ databases">
        <title>The draft genome sequence of Fusarium langsethiae, a T-2/HT-2 mycotoxin producer.</title>
        <authorList>
            <person name="Lysoe E."/>
            <person name="Divon H.H."/>
            <person name="Terzi V."/>
            <person name="Orru L."/>
            <person name="Lamontanara A."/>
            <person name="Kolseth A.-K."/>
            <person name="Frandsen R.J."/>
            <person name="Nielsen K."/>
            <person name="Thrane U."/>
        </authorList>
    </citation>
    <scope>NUCLEOTIDE SEQUENCE [LARGE SCALE GENOMIC DNA]</scope>
    <source>
        <strain evidence="3 4">Fl201059</strain>
    </source>
</reference>
<dbReference type="Proteomes" id="UP000037904">
    <property type="component" value="Unassembled WGS sequence"/>
</dbReference>
<dbReference type="InterPro" id="IPR037171">
    <property type="entry name" value="NagB/RpiA_transferase-like"/>
</dbReference>
<comment type="caution">
    <text evidence="3">The sequence shown here is derived from an EMBL/GenBank/DDBJ whole genome shotgun (WGS) entry which is preliminary data.</text>
</comment>
<evidence type="ECO:0000256" key="1">
    <source>
        <dbReference type="ARBA" id="ARBA00022801"/>
    </source>
</evidence>
<dbReference type="Pfam" id="PF01144">
    <property type="entry name" value="CoA_trans"/>
    <property type="match status" value="2"/>
</dbReference>
<dbReference type="Gene3D" id="2.60.120.260">
    <property type="entry name" value="Galactose-binding domain-like"/>
    <property type="match status" value="1"/>
</dbReference>
<dbReference type="Gene3D" id="3.40.50.1820">
    <property type="entry name" value="alpha/beta hydrolase"/>
    <property type="match status" value="1"/>
</dbReference>
<dbReference type="SMART" id="SM00882">
    <property type="entry name" value="CoA_trans"/>
    <property type="match status" value="2"/>
</dbReference>
<evidence type="ECO:0000259" key="2">
    <source>
        <dbReference type="SMART" id="SM00939"/>
    </source>
</evidence>
<feature type="domain" description="Xaa-Pro dipeptidyl-peptidase C-terminal" evidence="2">
    <location>
        <begin position="770"/>
        <end position="1029"/>
    </location>
</feature>
<evidence type="ECO:0000313" key="4">
    <source>
        <dbReference type="Proteomes" id="UP000037904"/>
    </source>
</evidence>
<dbReference type="InterPro" id="IPR005674">
    <property type="entry name" value="CocE/Ser_esterase"/>
</dbReference>
<dbReference type="InterPro" id="IPR004165">
    <property type="entry name" value="CoA_trans_fam_I"/>
</dbReference>
<organism evidence="3 4">
    <name type="scientific">Fusarium langsethiae</name>
    <dbReference type="NCBI Taxonomy" id="179993"/>
    <lineage>
        <taxon>Eukaryota</taxon>
        <taxon>Fungi</taxon>
        <taxon>Dikarya</taxon>
        <taxon>Ascomycota</taxon>
        <taxon>Pezizomycotina</taxon>
        <taxon>Sordariomycetes</taxon>
        <taxon>Hypocreomycetidae</taxon>
        <taxon>Hypocreales</taxon>
        <taxon>Nectriaceae</taxon>
        <taxon>Fusarium</taxon>
    </lineage>
</organism>
<dbReference type="PANTHER" id="PTHR13707">
    <property type="entry name" value="KETOACID-COENZYME A TRANSFERASE"/>
    <property type="match status" value="1"/>
</dbReference>
<evidence type="ECO:0000313" key="3">
    <source>
        <dbReference type="EMBL" id="KPA38777.1"/>
    </source>
</evidence>
<dbReference type="SUPFAM" id="SSF49785">
    <property type="entry name" value="Galactose-binding domain-like"/>
    <property type="match status" value="1"/>
</dbReference>
<dbReference type="InterPro" id="IPR008979">
    <property type="entry name" value="Galactose-bd-like_sf"/>
</dbReference>
<dbReference type="GO" id="GO:0008239">
    <property type="term" value="F:dipeptidyl-peptidase activity"/>
    <property type="evidence" value="ECO:0007669"/>
    <property type="project" value="InterPro"/>
</dbReference>
<dbReference type="Pfam" id="PF02129">
    <property type="entry name" value="Peptidase_S15"/>
    <property type="match status" value="1"/>
</dbReference>
<dbReference type="SUPFAM" id="SSF53474">
    <property type="entry name" value="alpha/beta-Hydrolases"/>
    <property type="match status" value="1"/>
</dbReference>
<dbReference type="AlphaFoldDB" id="A0A0N0V5T3"/>
<dbReference type="InterPro" id="IPR013736">
    <property type="entry name" value="Xaa-Pro_dipept_C"/>
</dbReference>
<keyword evidence="4" id="KW-1185">Reference proteome</keyword>
<dbReference type="PROSITE" id="PS01274">
    <property type="entry name" value="COA_TRANSF_2"/>
    <property type="match status" value="1"/>
</dbReference>
<accession>A0A0N0V5T3</accession>